<feature type="non-terminal residue" evidence="2">
    <location>
        <position position="210"/>
    </location>
</feature>
<dbReference type="EMBL" id="CALNXI010000900">
    <property type="protein sequence ID" value="CAH3145831.1"/>
    <property type="molecule type" value="Genomic_DNA"/>
</dbReference>
<reference evidence="2 3" key="1">
    <citation type="submission" date="2022-05" db="EMBL/GenBank/DDBJ databases">
        <authorList>
            <consortium name="Genoscope - CEA"/>
            <person name="William W."/>
        </authorList>
    </citation>
    <scope>NUCLEOTIDE SEQUENCE [LARGE SCALE GENOMIC DNA]</scope>
</reference>
<protein>
    <submittedName>
        <fullName evidence="2">Uncharacterized protein</fullName>
    </submittedName>
</protein>
<evidence type="ECO:0000313" key="3">
    <source>
        <dbReference type="Proteomes" id="UP001159427"/>
    </source>
</evidence>
<name>A0ABN8PKT0_9CNID</name>
<keyword evidence="1" id="KW-0472">Membrane</keyword>
<evidence type="ECO:0000256" key="1">
    <source>
        <dbReference type="SAM" id="Phobius"/>
    </source>
</evidence>
<accession>A0ABN8PKT0</accession>
<comment type="caution">
    <text evidence="2">The sequence shown here is derived from an EMBL/GenBank/DDBJ whole genome shotgun (WGS) entry which is preliminary data.</text>
</comment>
<feature type="transmembrane region" description="Helical" evidence="1">
    <location>
        <begin position="63"/>
        <end position="82"/>
    </location>
</feature>
<organism evidence="2 3">
    <name type="scientific">Porites evermanni</name>
    <dbReference type="NCBI Taxonomy" id="104178"/>
    <lineage>
        <taxon>Eukaryota</taxon>
        <taxon>Metazoa</taxon>
        <taxon>Cnidaria</taxon>
        <taxon>Anthozoa</taxon>
        <taxon>Hexacorallia</taxon>
        <taxon>Scleractinia</taxon>
        <taxon>Fungiina</taxon>
        <taxon>Poritidae</taxon>
        <taxon>Porites</taxon>
    </lineage>
</organism>
<evidence type="ECO:0000313" key="2">
    <source>
        <dbReference type="EMBL" id="CAH3145831.1"/>
    </source>
</evidence>
<sequence length="210" mass="23388">MQKGEKLKEGCDVTEDRNSKPCALKKLTNYMCHHVITVMTSGDEDGITLCYTAISCYFLHRMILLHFVSFVCAFAHVLAGTFGNPAIASPLLGSVGEFDPSSETFTAYLKRLDQFFVANDIGKCADDATATVVRAANQKKVAVMISVIGKKTYSTLRDLCSPENPKEKTFEVLCELLQHFKPKRLDIAESYRFHRCCQEKNESVSVHSAC</sequence>
<dbReference type="Proteomes" id="UP001159427">
    <property type="component" value="Unassembled WGS sequence"/>
</dbReference>
<keyword evidence="1" id="KW-0812">Transmembrane</keyword>
<keyword evidence="3" id="KW-1185">Reference proteome</keyword>
<proteinExistence type="predicted"/>
<keyword evidence="1" id="KW-1133">Transmembrane helix</keyword>
<gene>
    <name evidence="2" type="ORF">PEVE_00043781</name>
</gene>